<dbReference type="EMBL" id="DP000238">
    <property type="protein sequence ID" value="ABK76901.1"/>
    <property type="molecule type" value="Genomic_DNA"/>
</dbReference>
<organism evidence="1 2">
    <name type="scientific">Cenarchaeum symbiosum (strain A)</name>
    <dbReference type="NCBI Taxonomy" id="414004"/>
    <lineage>
        <taxon>Archaea</taxon>
        <taxon>Nitrososphaerota</taxon>
        <taxon>Candidatus Cenarchaeales</taxon>
        <taxon>Candidatus Cenarchaeaceae</taxon>
        <taxon>Candidatus Cenarchaeum</taxon>
    </lineage>
</organism>
<dbReference type="HOGENOM" id="CLU_3075153_0_0_2"/>
<protein>
    <submittedName>
        <fullName evidence="1">Uncharacterized protein</fullName>
    </submittedName>
</protein>
<evidence type="ECO:0000313" key="1">
    <source>
        <dbReference type="EMBL" id="ABK76901.1"/>
    </source>
</evidence>
<keyword evidence="2" id="KW-1185">Reference proteome</keyword>
<evidence type="ECO:0000313" key="2">
    <source>
        <dbReference type="Proteomes" id="UP000000758"/>
    </source>
</evidence>
<dbReference type="STRING" id="414004.CENSYa_0259"/>
<proteinExistence type="predicted"/>
<dbReference type="Proteomes" id="UP000000758">
    <property type="component" value="Chromosome"/>
</dbReference>
<name>A0RU84_CENSY</name>
<accession>A0RU84</accession>
<dbReference type="KEGG" id="csy:CENSYa_0259"/>
<reference evidence="1 2" key="1">
    <citation type="journal article" date="2006" name="Proc. Natl. Acad. Sci. U.S.A.">
        <title>Genomic analysis of the uncultivated marine crenarchaeote Cenarchaeum symbiosum.</title>
        <authorList>
            <person name="Hallam S.J."/>
            <person name="Konstantinidis K.T."/>
            <person name="Putnam N."/>
            <person name="Schleper C."/>
            <person name="Watanabe Y."/>
            <person name="Sugahara J."/>
            <person name="Preston C."/>
            <person name="de la Torre J."/>
            <person name="Richardson P.M."/>
            <person name="DeLong E.F."/>
        </authorList>
    </citation>
    <scope>NUCLEOTIDE SEQUENCE [LARGE SCALE GENOMIC DNA]</scope>
    <source>
        <strain evidence="2">A</strain>
    </source>
</reference>
<dbReference type="AlphaFoldDB" id="A0RU84"/>
<gene>
    <name evidence="1" type="ordered locus">CENSYa_0259</name>
</gene>
<sequence>MHQFSILNAPCVAIGSTHVFSRIHSANEYARTDLLKKTTKCICILLDRFAQD</sequence>
<dbReference type="EnsemblBacteria" id="ABK76901">
    <property type="protein sequence ID" value="ABK76901"/>
    <property type="gene ID" value="CENSYa_0259"/>
</dbReference>